<keyword evidence="1" id="KW-1133">Transmembrane helix</keyword>
<dbReference type="RefSeq" id="WP_167738576.1">
    <property type="nucleotide sequence ID" value="NZ_FNFU01000001.1"/>
</dbReference>
<protein>
    <submittedName>
        <fullName evidence="3">PH domain-containing protein</fullName>
    </submittedName>
</protein>
<proteinExistence type="predicted"/>
<evidence type="ECO:0000259" key="2">
    <source>
        <dbReference type="Pfam" id="PF10756"/>
    </source>
</evidence>
<feature type="transmembrane region" description="Helical" evidence="1">
    <location>
        <begin position="34"/>
        <end position="49"/>
    </location>
</feature>
<dbReference type="AlphaFoldDB" id="A0A1G8XPB7"/>
<keyword evidence="4" id="KW-1185">Reference proteome</keyword>
<dbReference type="Pfam" id="PF10756">
    <property type="entry name" value="bPH_6"/>
    <property type="match status" value="1"/>
</dbReference>
<reference evidence="3 4" key="1">
    <citation type="submission" date="2016-10" db="EMBL/GenBank/DDBJ databases">
        <authorList>
            <person name="de Groot N.N."/>
        </authorList>
    </citation>
    <scope>NUCLEOTIDE SEQUENCE [LARGE SCALE GENOMIC DNA]</scope>
    <source>
        <strain evidence="3 4">CGMCC 1.5382</strain>
    </source>
</reference>
<sequence length="194" mass="20783">MFGRVLAAVIVVLCLIGLAGLAVAGDWANLLRTVWPLAFFSALAIAVFWRPRILIDDHGVTVVNVLRTFEVPWPAILRIDTRFSLTLFTPERKIPVWAAPSPGIRGAVAIERADVRNLGETAYGQGRSVRPGDSVSTASGQVAFVLRRRWEALRDAGHLDSGVVEPGSLKVTVHWATIAVLGGLLAGTVAGMVV</sequence>
<dbReference type="EMBL" id="FNFU01000001">
    <property type="protein sequence ID" value="SDJ92421.1"/>
    <property type="molecule type" value="Genomic_DNA"/>
</dbReference>
<evidence type="ECO:0000256" key="1">
    <source>
        <dbReference type="SAM" id="Phobius"/>
    </source>
</evidence>
<name>A0A1G8XPB7_9MICO</name>
<keyword evidence="1" id="KW-0472">Membrane</keyword>
<keyword evidence="1" id="KW-0812">Transmembrane</keyword>
<evidence type="ECO:0000313" key="3">
    <source>
        <dbReference type="EMBL" id="SDJ92421.1"/>
    </source>
</evidence>
<dbReference type="STRING" id="386301.SAMN05216282_101308"/>
<organism evidence="3 4">
    <name type="scientific">Cryobacterium psychrotolerans</name>
    <dbReference type="NCBI Taxonomy" id="386301"/>
    <lineage>
        <taxon>Bacteria</taxon>
        <taxon>Bacillati</taxon>
        <taxon>Actinomycetota</taxon>
        <taxon>Actinomycetes</taxon>
        <taxon>Micrococcales</taxon>
        <taxon>Microbacteriaceae</taxon>
        <taxon>Cryobacterium</taxon>
    </lineage>
</organism>
<gene>
    <name evidence="3" type="ORF">SAMN05216282_101308</name>
</gene>
<feature type="domain" description="Low molecular weight protein antigen 6 PH" evidence="2">
    <location>
        <begin position="50"/>
        <end position="86"/>
    </location>
</feature>
<dbReference type="Proteomes" id="UP000198701">
    <property type="component" value="Unassembled WGS sequence"/>
</dbReference>
<accession>A0A1G8XPB7</accession>
<dbReference type="InterPro" id="IPR019692">
    <property type="entry name" value="CFP-6_PH"/>
</dbReference>
<evidence type="ECO:0000313" key="4">
    <source>
        <dbReference type="Proteomes" id="UP000198701"/>
    </source>
</evidence>